<evidence type="ECO:0000313" key="2">
    <source>
        <dbReference type="Proteomes" id="UP000054248"/>
    </source>
</evidence>
<proteinExistence type="predicted"/>
<accession>A0A0C3L7U3</accession>
<protein>
    <submittedName>
        <fullName evidence="1">Uncharacterized protein</fullName>
    </submittedName>
</protein>
<reference evidence="2" key="2">
    <citation type="submission" date="2015-01" db="EMBL/GenBank/DDBJ databases">
        <title>Evolutionary Origins and Diversification of the Mycorrhizal Mutualists.</title>
        <authorList>
            <consortium name="DOE Joint Genome Institute"/>
            <consortium name="Mycorrhizal Genomics Consortium"/>
            <person name="Kohler A."/>
            <person name="Kuo A."/>
            <person name="Nagy L.G."/>
            <person name="Floudas D."/>
            <person name="Copeland A."/>
            <person name="Barry K.W."/>
            <person name="Cichocki N."/>
            <person name="Veneault-Fourrey C."/>
            <person name="LaButti K."/>
            <person name="Lindquist E.A."/>
            <person name="Lipzen A."/>
            <person name="Lundell T."/>
            <person name="Morin E."/>
            <person name="Murat C."/>
            <person name="Riley R."/>
            <person name="Ohm R."/>
            <person name="Sun H."/>
            <person name="Tunlid A."/>
            <person name="Henrissat B."/>
            <person name="Grigoriev I.V."/>
            <person name="Hibbett D.S."/>
            <person name="Martin F."/>
        </authorList>
    </citation>
    <scope>NUCLEOTIDE SEQUENCE [LARGE SCALE GENOMIC DNA]</scope>
    <source>
        <strain evidence="2">MUT 4182</strain>
    </source>
</reference>
<organism evidence="1 2">
    <name type="scientific">Tulasnella calospora MUT 4182</name>
    <dbReference type="NCBI Taxonomy" id="1051891"/>
    <lineage>
        <taxon>Eukaryota</taxon>
        <taxon>Fungi</taxon>
        <taxon>Dikarya</taxon>
        <taxon>Basidiomycota</taxon>
        <taxon>Agaricomycotina</taxon>
        <taxon>Agaricomycetes</taxon>
        <taxon>Cantharellales</taxon>
        <taxon>Tulasnellaceae</taxon>
        <taxon>Tulasnella</taxon>
    </lineage>
</organism>
<sequence>MDRSQTDRDIPWFGQLNHELSRLWPKLEQRYRESYSYWHNKQPSSPELDLRVQEDIEVAQNDMILIGAIEMELIVLRNRLQGANLTFGIEAEPLEWEIAEGNIKASKGWIDKLSELWTWAPVSDENIMKANHHDGAGYWKSSKQTGDSWFS</sequence>
<evidence type="ECO:0000313" key="1">
    <source>
        <dbReference type="EMBL" id="KIO17592.1"/>
    </source>
</evidence>
<reference evidence="1 2" key="1">
    <citation type="submission" date="2014-04" db="EMBL/GenBank/DDBJ databases">
        <authorList>
            <consortium name="DOE Joint Genome Institute"/>
            <person name="Kuo A."/>
            <person name="Girlanda M."/>
            <person name="Perotto S."/>
            <person name="Kohler A."/>
            <person name="Nagy L.G."/>
            <person name="Floudas D."/>
            <person name="Copeland A."/>
            <person name="Barry K.W."/>
            <person name="Cichocki N."/>
            <person name="Veneault-Fourrey C."/>
            <person name="LaButti K."/>
            <person name="Lindquist E.A."/>
            <person name="Lipzen A."/>
            <person name="Lundell T."/>
            <person name="Morin E."/>
            <person name="Murat C."/>
            <person name="Sun H."/>
            <person name="Tunlid A."/>
            <person name="Henrissat B."/>
            <person name="Grigoriev I.V."/>
            <person name="Hibbett D.S."/>
            <person name="Martin F."/>
            <person name="Nordberg H.P."/>
            <person name="Cantor M.N."/>
            <person name="Hua S.X."/>
        </authorList>
    </citation>
    <scope>NUCLEOTIDE SEQUENCE [LARGE SCALE GENOMIC DNA]</scope>
    <source>
        <strain evidence="1 2">MUT 4182</strain>
    </source>
</reference>
<gene>
    <name evidence="1" type="ORF">M407DRAFT_32722</name>
</gene>
<dbReference type="EMBL" id="KN823364">
    <property type="protein sequence ID" value="KIO17592.1"/>
    <property type="molecule type" value="Genomic_DNA"/>
</dbReference>
<dbReference type="Proteomes" id="UP000054248">
    <property type="component" value="Unassembled WGS sequence"/>
</dbReference>
<name>A0A0C3L7U3_9AGAM</name>
<dbReference type="HOGENOM" id="CLU_1732832_0_0_1"/>
<keyword evidence="2" id="KW-1185">Reference proteome</keyword>
<dbReference type="AlphaFoldDB" id="A0A0C3L7U3"/>